<dbReference type="RefSeq" id="WP_045828749.1">
    <property type="nucleotide sequence ID" value="NZ_JZRB01000013.1"/>
</dbReference>
<keyword evidence="16" id="KW-1185">Reference proteome</keyword>
<evidence type="ECO:0000256" key="10">
    <source>
        <dbReference type="ARBA" id="ARBA00038489"/>
    </source>
</evidence>
<comment type="caution">
    <text evidence="15">The sequence shown here is derived from an EMBL/GenBank/DDBJ whole genome shotgun (WGS) entry which is preliminary data.</text>
</comment>
<evidence type="ECO:0000256" key="12">
    <source>
        <dbReference type="ARBA" id="ARBA00049091"/>
    </source>
</evidence>
<comment type="function">
    <text evidence="1">Thiol-specific peroxidase that catalyzes the reduction of hydrogen peroxide and organic hydroperoxides to water and alcohols, respectively. Plays a role in cell protection against oxidative stress by detoxifying peroxides and as sensor of hydrogen peroxide-mediated signaling events.</text>
</comment>
<dbReference type="GO" id="GO:0034599">
    <property type="term" value="P:cellular response to oxidative stress"/>
    <property type="evidence" value="ECO:0007669"/>
    <property type="project" value="TreeGrafter"/>
</dbReference>
<evidence type="ECO:0000259" key="14">
    <source>
        <dbReference type="PROSITE" id="PS51352"/>
    </source>
</evidence>
<keyword evidence="13" id="KW-0732">Signal</keyword>
<dbReference type="PANTHER" id="PTHR42801">
    <property type="entry name" value="THIOREDOXIN-DEPENDENT PEROXIDE REDUCTASE"/>
    <property type="match status" value="1"/>
</dbReference>
<reference evidence="15 16" key="1">
    <citation type="submission" date="2015-03" db="EMBL/GenBank/DDBJ databases">
        <title>Draft genome sequence of Luteibacter yeojuensis strain SU11.</title>
        <authorList>
            <person name="Sulaiman J."/>
            <person name="Priya K."/>
            <person name="Chan K.-G."/>
        </authorList>
    </citation>
    <scope>NUCLEOTIDE SEQUENCE [LARGE SCALE GENOMIC DNA]</scope>
    <source>
        <strain evidence="15 16">SU11</strain>
    </source>
</reference>
<protein>
    <recommendedName>
        <fullName evidence="3">thioredoxin-dependent peroxiredoxin</fullName>
        <ecNumber evidence="3">1.11.1.24</ecNumber>
    </recommendedName>
    <alternativeName>
        <fullName evidence="9">Thioredoxin peroxidase</fullName>
    </alternativeName>
    <alternativeName>
        <fullName evidence="11">Thioredoxin-dependent peroxiredoxin Bcp</fullName>
    </alternativeName>
</protein>
<dbReference type="InterPro" id="IPR013766">
    <property type="entry name" value="Thioredoxin_domain"/>
</dbReference>
<proteinExistence type="inferred from homology"/>
<dbReference type="InterPro" id="IPR050924">
    <property type="entry name" value="Peroxiredoxin_BCP/PrxQ"/>
</dbReference>
<dbReference type="OrthoDB" id="9812811at2"/>
<dbReference type="PROSITE" id="PS51352">
    <property type="entry name" value="THIOREDOXIN_2"/>
    <property type="match status" value="1"/>
</dbReference>
<dbReference type="GO" id="GO:0045454">
    <property type="term" value="P:cell redox homeostasis"/>
    <property type="evidence" value="ECO:0007669"/>
    <property type="project" value="TreeGrafter"/>
</dbReference>
<evidence type="ECO:0000256" key="2">
    <source>
        <dbReference type="ARBA" id="ARBA00011245"/>
    </source>
</evidence>
<evidence type="ECO:0000256" key="5">
    <source>
        <dbReference type="ARBA" id="ARBA00022862"/>
    </source>
</evidence>
<accession>A0A0F3KY35</accession>
<keyword evidence="4" id="KW-0575">Peroxidase</keyword>
<evidence type="ECO:0000256" key="9">
    <source>
        <dbReference type="ARBA" id="ARBA00032824"/>
    </source>
</evidence>
<dbReference type="GO" id="GO:0005737">
    <property type="term" value="C:cytoplasm"/>
    <property type="evidence" value="ECO:0007669"/>
    <property type="project" value="TreeGrafter"/>
</dbReference>
<dbReference type="EMBL" id="JZRB01000013">
    <property type="protein sequence ID" value="KJV36123.1"/>
    <property type="molecule type" value="Genomic_DNA"/>
</dbReference>
<evidence type="ECO:0000256" key="13">
    <source>
        <dbReference type="SAM" id="SignalP"/>
    </source>
</evidence>
<evidence type="ECO:0000256" key="11">
    <source>
        <dbReference type="ARBA" id="ARBA00042639"/>
    </source>
</evidence>
<dbReference type="FunFam" id="3.40.30.10:FF:000007">
    <property type="entry name" value="Thioredoxin-dependent thiol peroxidase"/>
    <property type="match status" value="1"/>
</dbReference>
<dbReference type="EC" id="1.11.1.24" evidence="3"/>
<dbReference type="Proteomes" id="UP000033651">
    <property type="component" value="Unassembled WGS sequence"/>
</dbReference>
<keyword evidence="5" id="KW-0049">Antioxidant</keyword>
<feature type="domain" description="Thioredoxin" evidence="14">
    <location>
        <begin position="22"/>
        <end position="171"/>
    </location>
</feature>
<evidence type="ECO:0000256" key="6">
    <source>
        <dbReference type="ARBA" id="ARBA00023002"/>
    </source>
</evidence>
<dbReference type="CDD" id="cd03017">
    <property type="entry name" value="PRX_BCP"/>
    <property type="match status" value="1"/>
</dbReference>
<dbReference type="Pfam" id="PF00578">
    <property type="entry name" value="AhpC-TSA"/>
    <property type="match status" value="1"/>
</dbReference>
<gene>
    <name evidence="15" type="ORF">VI08_06525</name>
</gene>
<dbReference type="Gene3D" id="3.40.30.10">
    <property type="entry name" value="Glutaredoxin"/>
    <property type="match status" value="1"/>
</dbReference>
<evidence type="ECO:0000313" key="16">
    <source>
        <dbReference type="Proteomes" id="UP000033651"/>
    </source>
</evidence>
<feature type="signal peptide" evidence="13">
    <location>
        <begin position="1"/>
        <end position="19"/>
    </location>
</feature>
<feature type="chain" id="PRO_5002463364" description="thioredoxin-dependent peroxiredoxin" evidence="13">
    <location>
        <begin position="20"/>
        <end position="174"/>
    </location>
</feature>
<evidence type="ECO:0000256" key="7">
    <source>
        <dbReference type="ARBA" id="ARBA00023157"/>
    </source>
</evidence>
<dbReference type="InterPro" id="IPR000866">
    <property type="entry name" value="AhpC/TSA"/>
</dbReference>
<sequence length="174" mass="19217">MRRLFTLTALCLVSVAAWAGSPAVGDKAPDFKLQDQKGEWHTLDTHKGQWLVLYFYPKDFTAGCTTEVCTYRDDTVKLHRAGAEVLGVSLDDVKSHAEFAEKYHVPFPLLSDADSSVASKYGVLTDKMGMKYARRETFLIDPSGKIVKVYKDVDPEKNSGQVLADLAELKGKGA</sequence>
<organism evidence="15 16">
    <name type="scientific">Luteibacter yeojuensis</name>
    <dbReference type="NCBI Taxonomy" id="345309"/>
    <lineage>
        <taxon>Bacteria</taxon>
        <taxon>Pseudomonadati</taxon>
        <taxon>Pseudomonadota</taxon>
        <taxon>Gammaproteobacteria</taxon>
        <taxon>Lysobacterales</taxon>
        <taxon>Rhodanobacteraceae</taxon>
        <taxon>Luteibacter</taxon>
    </lineage>
</organism>
<dbReference type="PATRIC" id="fig|345309.4.peg.493"/>
<keyword evidence="6" id="KW-0560">Oxidoreductase</keyword>
<dbReference type="GO" id="GO:0008379">
    <property type="term" value="F:thioredoxin peroxidase activity"/>
    <property type="evidence" value="ECO:0007669"/>
    <property type="project" value="TreeGrafter"/>
</dbReference>
<keyword evidence="7" id="KW-1015">Disulfide bond</keyword>
<comment type="subunit">
    <text evidence="2">Monomer.</text>
</comment>
<evidence type="ECO:0000256" key="1">
    <source>
        <dbReference type="ARBA" id="ARBA00003330"/>
    </source>
</evidence>
<evidence type="ECO:0000256" key="3">
    <source>
        <dbReference type="ARBA" id="ARBA00013017"/>
    </source>
</evidence>
<comment type="catalytic activity">
    <reaction evidence="12">
        <text>a hydroperoxide + [thioredoxin]-dithiol = an alcohol + [thioredoxin]-disulfide + H2O</text>
        <dbReference type="Rhea" id="RHEA:62620"/>
        <dbReference type="Rhea" id="RHEA-COMP:10698"/>
        <dbReference type="Rhea" id="RHEA-COMP:10700"/>
        <dbReference type="ChEBI" id="CHEBI:15377"/>
        <dbReference type="ChEBI" id="CHEBI:29950"/>
        <dbReference type="ChEBI" id="CHEBI:30879"/>
        <dbReference type="ChEBI" id="CHEBI:35924"/>
        <dbReference type="ChEBI" id="CHEBI:50058"/>
        <dbReference type="EC" id="1.11.1.24"/>
    </reaction>
</comment>
<dbReference type="SUPFAM" id="SSF52833">
    <property type="entry name" value="Thioredoxin-like"/>
    <property type="match status" value="1"/>
</dbReference>
<evidence type="ECO:0000313" key="15">
    <source>
        <dbReference type="EMBL" id="KJV36123.1"/>
    </source>
</evidence>
<dbReference type="PANTHER" id="PTHR42801:SF4">
    <property type="entry name" value="AHPC_TSA FAMILY PROTEIN"/>
    <property type="match status" value="1"/>
</dbReference>
<evidence type="ECO:0000256" key="4">
    <source>
        <dbReference type="ARBA" id="ARBA00022559"/>
    </source>
</evidence>
<keyword evidence="8" id="KW-0676">Redox-active center</keyword>
<name>A0A0F3KY35_9GAMM</name>
<dbReference type="AlphaFoldDB" id="A0A0F3KY35"/>
<comment type="similarity">
    <text evidence="10">Belongs to the peroxiredoxin family. BCP/PrxQ subfamily.</text>
</comment>
<dbReference type="InterPro" id="IPR036249">
    <property type="entry name" value="Thioredoxin-like_sf"/>
</dbReference>
<evidence type="ECO:0000256" key="8">
    <source>
        <dbReference type="ARBA" id="ARBA00023284"/>
    </source>
</evidence>